<dbReference type="Proteomes" id="UP000713985">
    <property type="component" value="Unassembled WGS sequence"/>
</dbReference>
<protein>
    <submittedName>
        <fullName evidence="3">Type VI secretion protein VasK</fullName>
    </submittedName>
</protein>
<dbReference type="EMBL" id="WIWP01000068">
    <property type="protein sequence ID" value="MQT28352.1"/>
    <property type="molecule type" value="Genomic_DNA"/>
</dbReference>
<name>A0A6A7Z4U4_9PSED</name>
<evidence type="ECO:0000313" key="3">
    <source>
        <dbReference type="EMBL" id="MQT82847.1"/>
    </source>
</evidence>
<sequence>MQFRHSLGFVLLVGVLLLICMVMGFFVWFYPEWLGVRAASDRQLIWVFGVTAAAVVILAVSAAYRWLGRNLGHSTYQHLPSDDARALKQDTPDKSPVWGPLRDDLRDNHGLFWRRKIRLLLIVGEPTEVDAIAPGLRDQLWLEGQDTVLLWGGSV</sequence>
<gene>
    <name evidence="3" type="ORF">GHN86_22695</name>
    <name evidence="2" type="ORF">GHN94_21335</name>
    <name evidence="4" type="ORF">GHO29_23000</name>
</gene>
<reference evidence="5 6" key="1">
    <citation type="submission" date="2019-10" db="EMBL/GenBank/DDBJ databases">
        <title>Evaluation of single-gene subtyping targets for Pseudomonas.</title>
        <authorList>
            <person name="Reichler S.J."/>
            <person name="Orsi R.H."/>
            <person name="Wiedmann M."/>
            <person name="Martin N.H."/>
            <person name="Murphy S.I."/>
        </authorList>
    </citation>
    <scope>NUCLEOTIDE SEQUENCE</scope>
    <source>
        <strain evidence="2 6">FSL R10-0802</strain>
        <strain evidence="4 5">FSL R10-1984</strain>
        <strain evidence="3">FSL R10-2339</strain>
    </source>
</reference>
<keyword evidence="1" id="KW-0472">Membrane</keyword>
<dbReference type="AlphaFoldDB" id="A0A6A7Z4U4"/>
<proteinExistence type="predicted"/>
<organism evidence="3">
    <name type="scientific">Pseudomonas helleri</name>
    <dbReference type="NCBI Taxonomy" id="1608996"/>
    <lineage>
        <taxon>Bacteria</taxon>
        <taxon>Pseudomonadati</taxon>
        <taxon>Pseudomonadota</taxon>
        <taxon>Gammaproteobacteria</taxon>
        <taxon>Pseudomonadales</taxon>
        <taxon>Pseudomonadaceae</taxon>
        <taxon>Pseudomonas</taxon>
    </lineage>
</organism>
<evidence type="ECO:0000313" key="6">
    <source>
        <dbReference type="Proteomes" id="UP000713985"/>
    </source>
</evidence>
<dbReference type="EMBL" id="WIVW01000060">
    <property type="protein sequence ID" value="MQU29331.1"/>
    <property type="molecule type" value="Genomic_DNA"/>
</dbReference>
<evidence type="ECO:0000313" key="5">
    <source>
        <dbReference type="Proteomes" id="UP000437970"/>
    </source>
</evidence>
<keyword evidence="1" id="KW-0812">Transmembrane</keyword>
<comment type="caution">
    <text evidence="3">The sequence shown here is derived from an EMBL/GenBank/DDBJ whole genome shotgun (WGS) entry which is preliminary data.</text>
</comment>
<evidence type="ECO:0000313" key="4">
    <source>
        <dbReference type="EMBL" id="MQU29331.1"/>
    </source>
</evidence>
<keyword evidence="6" id="KW-1185">Reference proteome</keyword>
<dbReference type="Proteomes" id="UP000437970">
    <property type="component" value="Unassembled WGS sequence"/>
</dbReference>
<keyword evidence="1" id="KW-1133">Transmembrane helix</keyword>
<evidence type="ECO:0000313" key="2">
    <source>
        <dbReference type="EMBL" id="MQT28352.1"/>
    </source>
</evidence>
<dbReference type="EMBL" id="WIWC01000074">
    <property type="protein sequence ID" value="MQT82847.1"/>
    <property type="molecule type" value="Genomic_DNA"/>
</dbReference>
<feature type="transmembrane region" description="Helical" evidence="1">
    <location>
        <begin position="7"/>
        <end position="31"/>
    </location>
</feature>
<feature type="non-terminal residue" evidence="3">
    <location>
        <position position="155"/>
    </location>
</feature>
<accession>A0A6A7Z4U4</accession>
<feature type="transmembrane region" description="Helical" evidence="1">
    <location>
        <begin position="43"/>
        <end position="67"/>
    </location>
</feature>
<evidence type="ECO:0000256" key="1">
    <source>
        <dbReference type="SAM" id="Phobius"/>
    </source>
</evidence>